<dbReference type="PANTHER" id="PTHR24320">
    <property type="entry name" value="RETINOL DEHYDROGENASE"/>
    <property type="match status" value="1"/>
</dbReference>
<reference evidence="4" key="3">
    <citation type="submission" date="2023-11" db="EMBL/GenBank/DDBJ databases">
        <authorList>
            <person name="Beijen E."/>
            <person name="Ohm R.A."/>
        </authorList>
    </citation>
    <scope>NUCLEOTIDE SEQUENCE</scope>
    <source>
        <strain evidence="4">CBS 150709</strain>
    </source>
</reference>
<reference evidence="5 6" key="2">
    <citation type="journal article" date="2016" name="Front. Microbiol.">
        <title>Genome and transcriptome sequences reveal the specific parasitism of the nematophagous Purpureocillium lilacinum 36-1.</title>
        <authorList>
            <person name="Xie J."/>
            <person name="Li S."/>
            <person name="Mo C."/>
            <person name="Xiao X."/>
            <person name="Peng D."/>
            <person name="Wang G."/>
            <person name="Xiao Y."/>
        </authorList>
    </citation>
    <scope>NUCLEOTIDE SEQUENCE [LARGE SCALE GENOMIC DNA]</scope>
    <source>
        <strain evidence="5 6">36-1</strain>
    </source>
</reference>
<accession>A0A2U3DZL3</accession>
<keyword evidence="7" id="KW-1185">Reference proteome</keyword>
<dbReference type="InterPro" id="IPR036291">
    <property type="entry name" value="NAD(P)-bd_dom_sf"/>
</dbReference>
<feature type="region of interest" description="Disordered" evidence="3">
    <location>
        <begin position="1"/>
        <end position="27"/>
    </location>
</feature>
<dbReference type="AlphaFoldDB" id="A0A2U3DZL3"/>
<protein>
    <recommendedName>
        <fullName evidence="8">Short-chain dehydrogenase</fullName>
    </recommendedName>
</protein>
<dbReference type="EMBL" id="LCWV01000017">
    <property type="protein sequence ID" value="PWI67711.1"/>
    <property type="molecule type" value="Genomic_DNA"/>
</dbReference>
<dbReference type="EMBL" id="JAWRVI010000049">
    <property type="protein sequence ID" value="KAK4084859.1"/>
    <property type="molecule type" value="Genomic_DNA"/>
</dbReference>
<dbReference type="InterPro" id="IPR002347">
    <property type="entry name" value="SDR_fam"/>
</dbReference>
<dbReference type="Proteomes" id="UP001287286">
    <property type="component" value="Unassembled WGS sequence"/>
</dbReference>
<dbReference type="PRINTS" id="PR00081">
    <property type="entry name" value="GDHRDH"/>
</dbReference>
<evidence type="ECO:0000313" key="7">
    <source>
        <dbReference type="Proteomes" id="UP001287286"/>
    </source>
</evidence>
<dbReference type="Gene3D" id="3.40.50.720">
    <property type="entry name" value="NAD(P)-binding Rossmann-like Domain"/>
    <property type="match status" value="1"/>
</dbReference>
<reference evidence="5" key="1">
    <citation type="submission" date="2015-05" db="EMBL/GenBank/DDBJ databases">
        <authorList>
            <person name="Wang D.B."/>
            <person name="Wang M."/>
        </authorList>
    </citation>
    <scope>NUCLEOTIDE SEQUENCE</scope>
    <source>
        <strain evidence="5">36-1</strain>
    </source>
</reference>
<dbReference type="Proteomes" id="UP000245956">
    <property type="component" value="Unassembled WGS sequence"/>
</dbReference>
<dbReference type="GO" id="GO:0016491">
    <property type="term" value="F:oxidoreductase activity"/>
    <property type="evidence" value="ECO:0007669"/>
    <property type="project" value="UniProtKB-KW"/>
</dbReference>
<dbReference type="Pfam" id="PF00106">
    <property type="entry name" value="adh_short"/>
    <property type="match status" value="1"/>
</dbReference>
<reference evidence="4 7" key="4">
    <citation type="journal article" date="2024" name="Microbiol. Resour. Announc.">
        <title>Genome annotations for the ascomycete fungi Trichoderma harzianum, Trichoderma aggressivum, and Purpureocillium lilacinum.</title>
        <authorList>
            <person name="Beijen E.P.W."/>
            <person name="Ohm R.A."/>
        </authorList>
    </citation>
    <scope>NUCLEOTIDE SEQUENCE [LARGE SCALE GENOMIC DNA]</scope>
    <source>
        <strain evidence="4 7">CBS 150709</strain>
    </source>
</reference>
<gene>
    <name evidence="5" type="ORF">PCL_02632</name>
    <name evidence="4" type="ORF">Purlil1_10079</name>
</gene>
<comment type="caution">
    <text evidence="5">The sequence shown here is derived from an EMBL/GenBank/DDBJ whole genome shotgun (WGS) entry which is preliminary data.</text>
</comment>
<evidence type="ECO:0000313" key="4">
    <source>
        <dbReference type="EMBL" id="KAK4084859.1"/>
    </source>
</evidence>
<proteinExistence type="inferred from homology"/>
<dbReference type="PANTHER" id="PTHR24320:SF283">
    <property type="entry name" value="RETINOL DEHYDROGENASE 11"/>
    <property type="match status" value="1"/>
</dbReference>
<evidence type="ECO:0008006" key="8">
    <source>
        <dbReference type="Google" id="ProtNLM"/>
    </source>
</evidence>
<evidence type="ECO:0000313" key="6">
    <source>
        <dbReference type="Proteomes" id="UP000245956"/>
    </source>
</evidence>
<sequence>MRNHGGLLTPGADLADGSSGSNSQPPLRAHRLLTASTACTETPRARPAALMTYERRNRSEENLELKITTMSPQFSFSTEGSDVVRALKTEVKGKTFLVTGPTPGSIGAETAATLATGAPACIILVGRSLSSAQATIDRIKTTDSNVNVKFFEADLSSVEAVRSAADSILASADIPVIHAMINNAGIMVPPYSLTTDGFESQFAINHLSHFLLTNKLMPKLLAAGSARVVNVSSIGNCYSGINWDDVQFSSGYTPQKAYGQSKTAQILFTVALNKRYGSRGIRSFALDPGSVQTGLAKHITPEIAADMALKITGKSLAEARAARRKTVPQGCATSLVAALDPTLEGGIFLVDCRISSGPNIVAPWSLDEAAADRCWSLSEGLVGETFTA</sequence>
<keyword evidence="2" id="KW-0560">Oxidoreductase</keyword>
<evidence type="ECO:0000256" key="3">
    <source>
        <dbReference type="SAM" id="MobiDB-lite"/>
    </source>
</evidence>
<evidence type="ECO:0000256" key="2">
    <source>
        <dbReference type="ARBA" id="ARBA00023002"/>
    </source>
</evidence>
<organism evidence="5 6">
    <name type="scientific">Purpureocillium lilacinum</name>
    <name type="common">Paecilomyces lilacinus</name>
    <dbReference type="NCBI Taxonomy" id="33203"/>
    <lineage>
        <taxon>Eukaryota</taxon>
        <taxon>Fungi</taxon>
        <taxon>Dikarya</taxon>
        <taxon>Ascomycota</taxon>
        <taxon>Pezizomycotina</taxon>
        <taxon>Sordariomycetes</taxon>
        <taxon>Hypocreomycetidae</taxon>
        <taxon>Hypocreales</taxon>
        <taxon>Ophiocordycipitaceae</taxon>
        <taxon>Purpureocillium</taxon>
    </lineage>
</organism>
<name>A0A2U3DZL3_PURLI</name>
<evidence type="ECO:0000256" key="1">
    <source>
        <dbReference type="ARBA" id="ARBA00006484"/>
    </source>
</evidence>
<comment type="similarity">
    <text evidence="1">Belongs to the short-chain dehydrogenases/reductases (SDR) family.</text>
</comment>
<evidence type="ECO:0000313" key="5">
    <source>
        <dbReference type="EMBL" id="PWI67711.1"/>
    </source>
</evidence>
<dbReference type="SUPFAM" id="SSF51735">
    <property type="entry name" value="NAD(P)-binding Rossmann-fold domains"/>
    <property type="match status" value="1"/>
</dbReference>